<sequence>MQTAINASLYPEMAFSLDGLTSRPFDGGYQLLPSLRPLWGLLPRSRGYNIRPVRTPHQHGMASMLVQQMYTWRGYSTEAVGLRPDDPNRVTLAAWQYDEVVATLTLGRDSPDGLLADSLYGPELASLRRPGRVVCEVTRLAVDPDFSSQGLLTALFQVARNYGKDMFAASDAVIEVNPRHARYYQRTLGFRQIGELRQCQRVEAPAVLLHRRLDDLATATD</sequence>
<name>A0A1A8XQ01_9RHOO</name>
<gene>
    <name evidence="2" type="ORF">PROAA_190028</name>
</gene>
<dbReference type="Pfam" id="PF21926">
    <property type="entry name" value="FeeM"/>
    <property type="match status" value="1"/>
</dbReference>
<feature type="domain" description="N-acetyltransferase" evidence="1">
    <location>
        <begin position="48"/>
        <end position="214"/>
    </location>
</feature>
<dbReference type="EMBL" id="FLQY01000101">
    <property type="protein sequence ID" value="SBT06527.1"/>
    <property type="molecule type" value="Genomic_DNA"/>
</dbReference>
<proteinExistence type="predicted"/>
<keyword evidence="3" id="KW-1185">Reference proteome</keyword>
<accession>A0A1A8XQ01</accession>
<protein>
    <recommendedName>
        <fullName evidence="1">N-acetyltransferase domain-containing protein</fullName>
    </recommendedName>
</protein>
<dbReference type="RefSeq" id="WP_186410533.1">
    <property type="nucleotide sequence ID" value="NZ_FLQY01000101.1"/>
</dbReference>
<dbReference type="Proteomes" id="UP000199600">
    <property type="component" value="Unassembled WGS sequence"/>
</dbReference>
<dbReference type="InterPro" id="IPR054597">
    <property type="entry name" value="FeeM_cat"/>
</dbReference>
<dbReference type="SUPFAM" id="SSF55729">
    <property type="entry name" value="Acyl-CoA N-acyltransferases (Nat)"/>
    <property type="match status" value="1"/>
</dbReference>
<organism evidence="2 3">
    <name type="scientific">Candidatus Propionivibrio aalborgensis</name>
    <dbReference type="NCBI Taxonomy" id="1860101"/>
    <lineage>
        <taxon>Bacteria</taxon>
        <taxon>Pseudomonadati</taxon>
        <taxon>Pseudomonadota</taxon>
        <taxon>Betaproteobacteria</taxon>
        <taxon>Rhodocyclales</taxon>
        <taxon>Rhodocyclaceae</taxon>
        <taxon>Propionivibrio</taxon>
    </lineage>
</organism>
<dbReference type="GO" id="GO:0016747">
    <property type="term" value="F:acyltransferase activity, transferring groups other than amino-acyl groups"/>
    <property type="evidence" value="ECO:0007669"/>
    <property type="project" value="InterPro"/>
</dbReference>
<dbReference type="InterPro" id="IPR016181">
    <property type="entry name" value="Acyl_CoA_acyltransferase"/>
</dbReference>
<evidence type="ECO:0000313" key="3">
    <source>
        <dbReference type="Proteomes" id="UP000199600"/>
    </source>
</evidence>
<evidence type="ECO:0000259" key="1">
    <source>
        <dbReference type="PROSITE" id="PS51186"/>
    </source>
</evidence>
<dbReference type="PROSITE" id="PS51186">
    <property type="entry name" value="GNAT"/>
    <property type="match status" value="1"/>
</dbReference>
<evidence type="ECO:0000313" key="2">
    <source>
        <dbReference type="EMBL" id="SBT06527.1"/>
    </source>
</evidence>
<dbReference type="Gene3D" id="3.40.630.30">
    <property type="match status" value="1"/>
</dbReference>
<reference evidence="2 3" key="1">
    <citation type="submission" date="2016-06" db="EMBL/GenBank/DDBJ databases">
        <authorList>
            <person name="Kjaerup R.B."/>
            <person name="Dalgaard T.S."/>
            <person name="Juul-Madsen H.R."/>
        </authorList>
    </citation>
    <scope>NUCLEOTIDE SEQUENCE [LARGE SCALE GENOMIC DNA]</scope>
    <source>
        <strain evidence="2">2</strain>
    </source>
</reference>
<dbReference type="InterPro" id="IPR000182">
    <property type="entry name" value="GNAT_dom"/>
</dbReference>
<dbReference type="AlphaFoldDB" id="A0A1A8XQ01"/>